<dbReference type="EMBL" id="JAYMYQ010000005">
    <property type="protein sequence ID" value="KAK7328950.1"/>
    <property type="molecule type" value="Genomic_DNA"/>
</dbReference>
<evidence type="ECO:0000313" key="2">
    <source>
        <dbReference type="Proteomes" id="UP001367508"/>
    </source>
</evidence>
<sequence>MNSGSGYIEERTFGSTQGLQASYYLTWATLHAQLGYAYHSLTQPHRIRWGVTPELRSSCNRLCMTYCMLPN</sequence>
<organism evidence="1 2">
    <name type="scientific">Canavalia gladiata</name>
    <name type="common">Sword bean</name>
    <name type="synonym">Dolichos gladiatus</name>
    <dbReference type="NCBI Taxonomy" id="3824"/>
    <lineage>
        <taxon>Eukaryota</taxon>
        <taxon>Viridiplantae</taxon>
        <taxon>Streptophyta</taxon>
        <taxon>Embryophyta</taxon>
        <taxon>Tracheophyta</taxon>
        <taxon>Spermatophyta</taxon>
        <taxon>Magnoliopsida</taxon>
        <taxon>eudicotyledons</taxon>
        <taxon>Gunneridae</taxon>
        <taxon>Pentapetalae</taxon>
        <taxon>rosids</taxon>
        <taxon>fabids</taxon>
        <taxon>Fabales</taxon>
        <taxon>Fabaceae</taxon>
        <taxon>Papilionoideae</taxon>
        <taxon>50 kb inversion clade</taxon>
        <taxon>NPAAA clade</taxon>
        <taxon>indigoferoid/millettioid clade</taxon>
        <taxon>Phaseoleae</taxon>
        <taxon>Canavalia</taxon>
    </lineage>
</organism>
<proteinExistence type="predicted"/>
<dbReference type="Proteomes" id="UP001367508">
    <property type="component" value="Unassembled WGS sequence"/>
</dbReference>
<dbReference type="AlphaFoldDB" id="A0AAN9L3V0"/>
<comment type="caution">
    <text evidence="1">The sequence shown here is derived from an EMBL/GenBank/DDBJ whole genome shotgun (WGS) entry which is preliminary data.</text>
</comment>
<protein>
    <submittedName>
        <fullName evidence="1">Uncharacterized protein</fullName>
    </submittedName>
</protein>
<evidence type="ECO:0000313" key="1">
    <source>
        <dbReference type="EMBL" id="KAK7328950.1"/>
    </source>
</evidence>
<name>A0AAN9L3V0_CANGL</name>
<gene>
    <name evidence="1" type="ORF">VNO77_23088</name>
</gene>
<reference evidence="1 2" key="1">
    <citation type="submission" date="2024-01" db="EMBL/GenBank/DDBJ databases">
        <title>The genomes of 5 underutilized Papilionoideae crops provide insights into root nodulation and disease resistanc.</title>
        <authorList>
            <person name="Jiang F."/>
        </authorList>
    </citation>
    <scope>NUCLEOTIDE SEQUENCE [LARGE SCALE GENOMIC DNA]</scope>
    <source>
        <strain evidence="1">LVBAO_FW01</strain>
        <tissue evidence="1">Leaves</tissue>
    </source>
</reference>
<keyword evidence="2" id="KW-1185">Reference proteome</keyword>
<accession>A0AAN9L3V0</accession>